<dbReference type="RefSeq" id="XP_001420704.1">
    <property type="nucleotide sequence ID" value="XM_001420667.1"/>
</dbReference>
<dbReference type="InterPro" id="IPR049629">
    <property type="entry name" value="DPY30_SDC1_DD"/>
</dbReference>
<comment type="similarity">
    <text evidence="2">Belongs to the dpy-30 family.</text>
</comment>
<dbReference type="GO" id="GO:0005634">
    <property type="term" value="C:nucleus"/>
    <property type="evidence" value="ECO:0007669"/>
    <property type="project" value="UniProtKB-SubCell"/>
</dbReference>
<organism evidence="5 6">
    <name type="scientific">Ostreococcus lucimarinus (strain CCE9901)</name>
    <dbReference type="NCBI Taxonomy" id="436017"/>
    <lineage>
        <taxon>Eukaryota</taxon>
        <taxon>Viridiplantae</taxon>
        <taxon>Chlorophyta</taxon>
        <taxon>Mamiellophyceae</taxon>
        <taxon>Mamiellales</taxon>
        <taxon>Bathycoccaceae</taxon>
        <taxon>Ostreococcus</taxon>
    </lineage>
</organism>
<dbReference type="Gramene" id="ABO98997">
    <property type="protein sequence ID" value="ABO98997"/>
    <property type="gene ID" value="OSTLU_26947"/>
</dbReference>
<dbReference type="OrthoDB" id="417678at2759"/>
<dbReference type="AlphaFoldDB" id="A4S608"/>
<evidence type="ECO:0000256" key="3">
    <source>
        <dbReference type="ARBA" id="ARBA00023242"/>
    </source>
</evidence>
<dbReference type="CDD" id="cd22965">
    <property type="entry name" value="DD_DPY30_SDC1"/>
    <property type="match status" value="1"/>
</dbReference>
<dbReference type="SUPFAM" id="SSF47391">
    <property type="entry name" value="Dimerization-anchoring domain of cAMP-dependent PK regulatory subunit"/>
    <property type="match status" value="1"/>
</dbReference>
<evidence type="ECO:0000256" key="1">
    <source>
        <dbReference type="ARBA" id="ARBA00004123"/>
    </source>
</evidence>
<dbReference type="Gene3D" id="1.20.890.10">
    <property type="entry name" value="cAMP-dependent protein kinase regulatory subunit, dimerization-anchoring domain"/>
    <property type="match status" value="1"/>
</dbReference>
<feature type="region of interest" description="Disordered" evidence="4">
    <location>
        <begin position="1"/>
        <end position="26"/>
    </location>
</feature>
<dbReference type="EMBL" id="CP000592">
    <property type="protein sequence ID" value="ABO98997.1"/>
    <property type="molecule type" value="Genomic_DNA"/>
</dbReference>
<dbReference type="OMA" id="TLHDGMM"/>
<reference evidence="5 6" key="1">
    <citation type="journal article" date="2007" name="Proc. Natl. Acad. Sci. U.S.A.">
        <title>The tiny eukaryote Ostreococcus provides genomic insights into the paradox of plankton speciation.</title>
        <authorList>
            <person name="Palenik B."/>
            <person name="Grimwood J."/>
            <person name="Aerts A."/>
            <person name="Rouze P."/>
            <person name="Salamov A."/>
            <person name="Putnam N."/>
            <person name="Dupont C."/>
            <person name="Jorgensen R."/>
            <person name="Derelle E."/>
            <person name="Rombauts S."/>
            <person name="Zhou K."/>
            <person name="Otillar R."/>
            <person name="Merchant S.S."/>
            <person name="Podell S."/>
            <person name="Gaasterland T."/>
            <person name="Napoli C."/>
            <person name="Gendler K."/>
            <person name="Manuell A."/>
            <person name="Tai V."/>
            <person name="Vallon O."/>
            <person name="Piganeau G."/>
            <person name="Jancek S."/>
            <person name="Heijde M."/>
            <person name="Jabbari K."/>
            <person name="Bowler C."/>
            <person name="Lohr M."/>
            <person name="Robbens S."/>
            <person name="Werner G."/>
            <person name="Dubchak I."/>
            <person name="Pazour G.J."/>
            <person name="Ren Q."/>
            <person name="Paulsen I."/>
            <person name="Delwiche C."/>
            <person name="Schmutz J."/>
            <person name="Rokhsar D."/>
            <person name="Van de Peer Y."/>
            <person name="Moreau H."/>
            <person name="Grigoriev I.V."/>
        </authorList>
    </citation>
    <scope>NUCLEOTIDE SEQUENCE [LARGE SCALE GENOMIC DNA]</scope>
    <source>
        <strain evidence="5 6">CCE9901</strain>
    </source>
</reference>
<dbReference type="GeneID" id="5004901"/>
<evidence type="ECO:0000256" key="2">
    <source>
        <dbReference type="ARBA" id="ARBA00010849"/>
    </source>
</evidence>
<evidence type="ECO:0008006" key="7">
    <source>
        <dbReference type="Google" id="ProtNLM"/>
    </source>
</evidence>
<sequence length="76" mass="8043">MDAATDADAERPPPSQDAQDARDEASAKVYLETHVTSVLHDALVALNAARPADPLAWLGEYLLKESAARKAKADAA</sequence>
<proteinExistence type="inferred from homology"/>
<dbReference type="KEGG" id="olu:OSTLU_26947"/>
<evidence type="ECO:0000313" key="5">
    <source>
        <dbReference type="EMBL" id="ABO98997.1"/>
    </source>
</evidence>
<keyword evidence="3" id="KW-0539">Nucleus</keyword>
<evidence type="ECO:0000256" key="4">
    <source>
        <dbReference type="SAM" id="MobiDB-lite"/>
    </source>
</evidence>
<gene>
    <name evidence="5" type="ORF">OSTLU_26947</name>
</gene>
<dbReference type="InterPro" id="IPR007858">
    <property type="entry name" value="Dpy-30_motif"/>
</dbReference>
<dbReference type="Proteomes" id="UP000001568">
    <property type="component" value="Chromosome 12"/>
</dbReference>
<evidence type="ECO:0000313" key="6">
    <source>
        <dbReference type="Proteomes" id="UP000001568"/>
    </source>
</evidence>
<dbReference type="Pfam" id="PF05186">
    <property type="entry name" value="Dpy-30"/>
    <property type="match status" value="1"/>
</dbReference>
<protein>
    <recommendedName>
        <fullName evidence="7">RIIa domain-containing protein</fullName>
    </recommendedName>
</protein>
<name>A4S608_OSTLU</name>
<accession>A4S608</accession>
<comment type="subcellular location">
    <subcellularLocation>
        <location evidence="1">Nucleus</location>
    </subcellularLocation>
</comment>
<keyword evidence="6" id="KW-1185">Reference proteome</keyword>
<dbReference type="HOGENOM" id="CLU_2658958_0_0_1"/>